<dbReference type="EMBL" id="QPFP01000036">
    <property type="protein sequence ID" value="TEB27960.1"/>
    <property type="molecule type" value="Genomic_DNA"/>
</dbReference>
<dbReference type="OrthoDB" id="2840360at2759"/>
<feature type="region of interest" description="Disordered" evidence="1">
    <location>
        <begin position="105"/>
        <end position="158"/>
    </location>
</feature>
<evidence type="ECO:0000313" key="4">
    <source>
        <dbReference type="Proteomes" id="UP000298030"/>
    </source>
</evidence>
<proteinExistence type="predicted"/>
<evidence type="ECO:0000256" key="1">
    <source>
        <dbReference type="SAM" id="MobiDB-lite"/>
    </source>
</evidence>
<feature type="compositionally biased region" description="Low complexity" evidence="1">
    <location>
        <begin position="110"/>
        <end position="125"/>
    </location>
</feature>
<keyword evidence="2" id="KW-0812">Transmembrane</keyword>
<reference evidence="3 4" key="1">
    <citation type="journal article" date="2019" name="Nat. Ecol. Evol.">
        <title>Megaphylogeny resolves global patterns of mushroom evolution.</title>
        <authorList>
            <person name="Varga T."/>
            <person name="Krizsan K."/>
            <person name="Foldi C."/>
            <person name="Dima B."/>
            <person name="Sanchez-Garcia M."/>
            <person name="Sanchez-Ramirez S."/>
            <person name="Szollosi G.J."/>
            <person name="Szarkandi J.G."/>
            <person name="Papp V."/>
            <person name="Albert L."/>
            <person name="Andreopoulos W."/>
            <person name="Angelini C."/>
            <person name="Antonin V."/>
            <person name="Barry K.W."/>
            <person name="Bougher N.L."/>
            <person name="Buchanan P."/>
            <person name="Buyck B."/>
            <person name="Bense V."/>
            <person name="Catcheside P."/>
            <person name="Chovatia M."/>
            <person name="Cooper J."/>
            <person name="Damon W."/>
            <person name="Desjardin D."/>
            <person name="Finy P."/>
            <person name="Geml J."/>
            <person name="Haridas S."/>
            <person name="Hughes K."/>
            <person name="Justo A."/>
            <person name="Karasinski D."/>
            <person name="Kautmanova I."/>
            <person name="Kiss B."/>
            <person name="Kocsube S."/>
            <person name="Kotiranta H."/>
            <person name="LaButti K.M."/>
            <person name="Lechner B.E."/>
            <person name="Liimatainen K."/>
            <person name="Lipzen A."/>
            <person name="Lukacs Z."/>
            <person name="Mihaltcheva S."/>
            <person name="Morgado L.N."/>
            <person name="Niskanen T."/>
            <person name="Noordeloos M.E."/>
            <person name="Ohm R.A."/>
            <person name="Ortiz-Santana B."/>
            <person name="Ovrebo C."/>
            <person name="Racz N."/>
            <person name="Riley R."/>
            <person name="Savchenko A."/>
            <person name="Shiryaev A."/>
            <person name="Soop K."/>
            <person name="Spirin V."/>
            <person name="Szebenyi C."/>
            <person name="Tomsovsky M."/>
            <person name="Tulloss R.E."/>
            <person name="Uehling J."/>
            <person name="Grigoriev I.V."/>
            <person name="Vagvolgyi C."/>
            <person name="Papp T."/>
            <person name="Martin F.M."/>
            <person name="Miettinen O."/>
            <person name="Hibbett D.S."/>
            <person name="Nagy L.G."/>
        </authorList>
    </citation>
    <scope>NUCLEOTIDE SEQUENCE [LARGE SCALE GENOMIC DNA]</scope>
    <source>
        <strain evidence="3 4">FP101781</strain>
    </source>
</reference>
<dbReference type="Proteomes" id="UP000298030">
    <property type="component" value="Unassembled WGS sequence"/>
</dbReference>
<organism evidence="3 4">
    <name type="scientific">Coprinellus micaceus</name>
    <name type="common">Glistening ink-cap mushroom</name>
    <name type="synonym">Coprinus micaceus</name>
    <dbReference type="NCBI Taxonomy" id="71717"/>
    <lineage>
        <taxon>Eukaryota</taxon>
        <taxon>Fungi</taxon>
        <taxon>Dikarya</taxon>
        <taxon>Basidiomycota</taxon>
        <taxon>Agaricomycotina</taxon>
        <taxon>Agaricomycetes</taxon>
        <taxon>Agaricomycetidae</taxon>
        <taxon>Agaricales</taxon>
        <taxon>Agaricineae</taxon>
        <taxon>Psathyrellaceae</taxon>
        <taxon>Coprinellus</taxon>
    </lineage>
</organism>
<keyword evidence="4" id="KW-1185">Reference proteome</keyword>
<sequence>MIYQIQGVDSGIAFVVCYCVNLALTLNDIVILRPVLPQFAAMTGALILFQEALGKSAQDISITMRSTEQASYGRSTPTLDTLFSTPGVSVQYTIGQGGRCGAGRRSQLNGSLSGSHSISSGRSCSQVAVGDDRPRELALNPKDGIENEEIPQPEKAHE</sequence>
<feature type="transmembrane region" description="Helical" evidence="2">
    <location>
        <begin position="12"/>
        <end position="32"/>
    </location>
</feature>
<evidence type="ECO:0000256" key="2">
    <source>
        <dbReference type="SAM" id="Phobius"/>
    </source>
</evidence>
<name>A0A4Y7T1C6_COPMI</name>
<comment type="caution">
    <text evidence="3">The sequence shown here is derived from an EMBL/GenBank/DDBJ whole genome shotgun (WGS) entry which is preliminary data.</text>
</comment>
<evidence type="ECO:0000313" key="3">
    <source>
        <dbReference type="EMBL" id="TEB27960.1"/>
    </source>
</evidence>
<keyword evidence="2" id="KW-1133">Transmembrane helix</keyword>
<accession>A0A4Y7T1C6</accession>
<gene>
    <name evidence="3" type="ORF">FA13DRAFT_845336</name>
</gene>
<keyword evidence="2" id="KW-0472">Membrane</keyword>
<protein>
    <submittedName>
        <fullName evidence="3">Uncharacterized protein</fullName>
    </submittedName>
</protein>
<dbReference type="AlphaFoldDB" id="A0A4Y7T1C6"/>